<protein>
    <submittedName>
        <fullName evidence="2">Acyltransferase</fullName>
    </submittedName>
</protein>
<dbReference type="GO" id="GO:0016746">
    <property type="term" value="F:acyltransferase activity"/>
    <property type="evidence" value="ECO:0007669"/>
    <property type="project" value="UniProtKB-KW"/>
</dbReference>
<dbReference type="InterPro" id="IPR050879">
    <property type="entry name" value="Acyltransferase_3"/>
</dbReference>
<keyword evidence="2" id="KW-0808">Transferase</keyword>
<dbReference type="Proteomes" id="UP001366503">
    <property type="component" value="Unassembled WGS sequence"/>
</dbReference>
<proteinExistence type="predicted"/>
<dbReference type="PANTHER" id="PTHR23028">
    <property type="entry name" value="ACETYLTRANSFERASE"/>
    <property type="match status" value="1"/>
</dbReference>
<sequence length="246" mass="27156">MSLAPALWSADWQHLLSASTFTYNYYVLQAGRITFLDHIWSLCVEEHTYVILAAIAAISRRSQLTGGILCLSLAVLAWSDGAIRTLLGAGYYDVYWRTDVRAASILMAAAVYLLFRSYNVPSWAPLALGVTAVFFNFELVPDPLKYGMGSTLLALALVYLGQAPANFLRLLGSKPLVAVGMLSFSIYLWQQPFAQFPGMAGRLLGLGAAIALSVLSYFVVERPARRYINNQFERIRSASMLRPADL</sequence>
<dbReference type="EMBL" id="JAPYKO010000024">
    <property type="protein sequence ID" value="MEI9405638.1"/>
    <property type="molecule type" value="Genomic_DNA"/>
</dbReference>
<keyword evidence="2" id="KW-0012">Acyltransferase</keyword>
<evidence type="ECO:0000256" key="1">
    <source>
        <dbReference type="SAM" id="Phobius"/>
    </source>
</evidence>
<keyword evidence="1" id="KW-1133">Transmembrane helix</keyword>
<keyword evidence="1" id="KW-0472">Membrane</keyword>
<accession>A0ABU8KK41</accession>
<gene>
    <name evidence="2" type="ORF">O7A05_26230</name>
</gene>
<keyword evidence="3" id="KW-1185">Reference proteome</keyword>
<feature type="transmembrane region" description="Helical" evidence="1">
    <location>
        <begin position="146"/>
        <end position="168"/>
    </location>
</feature>
<reference evidence="2 3" key="1">
    <citation type="submission" date="2022-12" db="EMBL/GenBank/DDBJ databases">
        <authorList>
            <person name="Muema E."/>
        </authorList>
    </citation>
    <scope>NUCLEOTIDE SEQUENCE [LARGE SCALE GENOMIC DNA]</scope>
    <source>
        <strain evidence="3">1330</strain>
    </source>
</reference>
<organism evidence="2 3">
    <name type="scientific">Mesorhizobium argentiipisi</name>
    <dbReference type="NCBI Taxonomy" id="3015175"/>
    <lineage>
        <taxon>Bacteria</taxon>
        <taxon>Pseudomonadati</taxon>
        <taxon>Pseudomonadota</taxon>
        <taxon>Alphaproteobacteria</taxon>
        <taxon>Hyphomicrobiales</taxon>
        <taxon>Phyllobacteriaceae</taxon>
        <taxon>Mesorhizobium</taxon>
    </lineage>
</organism>
<dbReference type="RefSeq" id="WP_337095864.1">
    <property type="nucleotide sequence ID" value="NZ_JAPYKO010000024.1"/>
</dbReference>
<evidence type="ECO:0000313" key="2">
    <source>
        <dbReference type="EMBL" id="MEI9405638.1"/>
    </source>
</evidence>
<evidence type="ECO:0000313" key="3">
    <source>
        <dbReference type="Proteomes" id="UP001366503"/>
    </source>
</evidence>
<feature type="transmembrane region" description="Helical" evidence="1">
    <location>
        <begin position="199"/>
        <end position="220"/>
    </location>
</feature>
<dbReference type="PANTHER" id="PTHR23028:SF53">
    <property type="entry name" value="ACYL_TRANSF_3 DOMAIN-CONTAINING PROTEIN"/>
    <property type="match status" value="1"/>
</dbReference>
<comment type="caution">
    <text evidence="2">The sequence shown here is derived from an EMBL/GenBank/DDBJ whole genome shotgun (WGS) entry which is preliminary data.</text>
</comment>
<feature type="transmembrane region" description="Helical" evidence="1">
    <location>
        <begin position="175"/>
        <end position="193"/>
    </location>
</feature>
<keyword evidence="1" id="KW-0812">Transmembrane</keyword>
<feature type="transmembrane region" description="Helical" evidence="1">
    <location>
        <begin position="98"/>
        <end position="115"/>
    </location>
</feature>
<name>A0ABU8KK41_9HYPH</name>